<evidence type="ECO:0000313" key="2">
    <source>
        <dbReference type="EMBL" id="OAX42065.1"/>
    </source>
</evidence>
<protein>
    <submittedName>
        <fullName evidence="2">Uncharacterized protein</fullName>
    </submittedName>
</protein>
<evidence type="ECO:0000313" key="3">
    <source>
        <dbReference type="Proteomes" id="UP000092154"/>
    </source>
</evidence>
<keyword evidence="1" id="KW-0812">Transmembrane</keyword>
<keyword evidence="1" id="KW-0472">Membrane</keyword>
<dbReference type="InterPro" id="IPR038213">
    <property type="entry name" value="IFI6/IFI27-like_sf"/>
</dbReference>
<reference evidence="2 3" key="1">
    <citation type="submission" date="2016-06" db="EMBL/GenBank/DDBJ databases">
        <title>Comparative genomics of the ectomycorrhizal sister species Rhizopogon vinicolor and Rhizopogon vesiculosus (Basidiomycota: Boletales) reveals a divergence of the mating type B locus.</title>
        <authorList>
            <consortium name="DOE Joint Genome Institute"/>
            <person name="Mujic A.B."/>
            <person name="Kuo A."/>
            <person name="Tritt A."/>
            <person name="Lipzen A."/>
            <person name="Chen C."/>
            <person name="Johnson J."/>
            <person name="Sharma A."/>
            <person name="Barry K."/>
            <person name="Grigoriev I.V."/>
            <person name="Spatafora J.W."/>
        </authorList>
    </citation>
    <scope>NUCLEOTIDE SEQUENCE [LARGE SCALE GENOMIC DNA]</scope>
    <source>
        <strain evidence="2 3">AM-OR11-026</strain>
    </source>
</reference>
<dbReference type="AlphaFoldDB" id="A0A1B7NB48"/>
<dbReference type="Proteomes" id="UP000092154">
    <property type="component" value="Unassembled WGS sequence"/>
</dbReference>
<accession>A0A1B7NB48</accession>
<feature type="transmembrane region" description="Helical" evidence="1">
    <location>
        <begin position="178"/>
        <end position="201"/>
    </location>
</feature>
<dbReference type="Gene3D" id="6.10.110.10">
    <property type="match status" value="1"/>
</dbReference>
<gene>
    <name evidence="2" type="ORF">K503DRAFT_854243</name>
</gene>
<proteinExistence type="predicted"/>
<keyword evidence="1" id="KW-1133">Transmembrane helix</keyword>
<name>A0A1B7NB48_9AGAM</name>
<dbReference type="EMBL" id="KV448165">
    <property type="protein sequence ID" value="OAX42065.1"/>
    <property type="molecule type" value="Genomic_DNA"/>
</dbReference>
<evidence type="ECO:0000256" key="1">
    <source>
        <dbReference type="SAM" id="Phobius"/>
    </source>
</evidence>
<organism evidence="2 3">
    <name type="scientific">Rhizopogon vinicolor AM-OR11-026</name>
    <dbReference type="NCBI Taxonomy" id="1314800"/>
    <lineage>
        <taxon>Eukaryota</taxon>
        <taxon>Fungi</taxon>
        <taxon>Dikarya</taxon>
        <taxon>Basidiomycota</taxon>
        <taxon>Agaricomycotina</taxon>
        <taxon>Agaricomycetes</taxon>
        <taxon>Agaricomycetidae</taxon>
        <taxon>Boletales</taxon>
        <taxon>Suillineae</taxon>
        <taxon>Rhizopogonaceae</taxon>
        <taxon>Rhizopogon</taxon>
    </lineage>
</organism>
<dbReference type="OrthoDB" id="440424at2759"/>
<feature type="transmembrane region" description="Helical" evidence="1">
    <location>
        <begin position="143"/>
        <end position="166"/>
    </location>
</feature>
<sequence>MPDRPDWSKLSGTISSHAFDTLNEVKQLKDSISQQGVELPDIKWSKLSDAIVSRASDALNEVKQLKDSVSQQDHIDLPHVDWSKLSDGILSRASDAMSEVKQLLLNKDLNVSWTELSAVLSRAFRAFRAPKLWNYVSISLSKLWGAIVWGTSNLRGSILFFVSAVLTEVNRWSIGHPYSAAGVLLCISGSANPALFLNLFFLPVRLSIWLRGFRSRGIERGSFASQYQSHHYGGYVPRDSPFAGLQSYEATTSSATLVSLLAYTGAVFVLGRHGVSRIDTMAGNISRMLDAGY</sequence>
<dbReference type="InParanoid" id="A0A1B7NB48"/>
<keyword evidence="3" id="KW-1185">Reference proteome</keyword>